<sequence>MTLARIGGLAALAAGLIAVPALASHSWGSYHWANSSGPVDLTINVSVTSQWTSSVSTAISDWQKSSNLALTPQDSTANRKRCSAISGQILVCNEAYGPRGWLGIASITTDSRGHIKSGTTKLNDTYFASGTYNTPAWRALVACQEIGHDFGLAHQDENFGNPNLGTCMDYTSNPSTNQHPNQHDYDQLAAIYNHFDTYSTSSAAVATNFGIRDLRNPRPAAEDLGDPGDSPADWGRSVHDDAKGRPDVFVMDLPGGGRRITHVFWTLEVKRSEIHHD</sequence>
<evidence type="ECO:0000313" key="3">
    <source>
        <dbReference type="EMBL" id="PKB24901.1"/>
    </source>
</evidence>
<evidence type="ECO:0000256" key="1">
    <source>
        <dbReference type="SAM" id="MobiDB-lite"/>
    </source>
</evidence>
<keyword evidence="2" id="KW-0732">Signal</keyword>
<proteinExistence type="predicted"/>
<comment type="caution">
    <text evidence="3">The sequence shown here is derived from an EMBL/GenBank/DDBJ whole genome shotgun (WGS) entry which is preliminary data.</text>
</comment>
<dbReference type="GO" id="GO:0008237">
    <property type="term" value="F:metallopeptidase activity"/>
    <property type="evidence" value="ECO:0007669"/>
    <property type="project" value="InterPro"/>
</dbReference>
<dbReference type="EMBL" id="PHUF01000002">
    <property type="protein sequence ID" value="PKB24901.1"/>
    <property type="molecule type" value="Genomic_DNA"/>
</dbReference>
<dbReference type="SUPFAM" id="SSF55486">
    <property type="entry name" value="Metalloproteases ('zincins'), catalytic domain"/>
    <property type="match status" value="1"/>
</dbReference>
<dbReference type="Proteomes" id="UP000232587">
    <property type="component" value="Unassembled WGS sequence"/>
</dbReference>
<feature type="chain" id="PRO_5014851622" evidence="2">
    <location>
        <begin position="24"/>
        <end position="277"/>
    </location>
</feature>
<reference evidence="3 4" key="1">
    <citation type="submission" date="2017-11" db="EMBL/GenBank/DDBJ databases">
        <title>Genomic Encyclopedia of Type Strains, Phase III (KMG-III): the genomes of soil and plant-associated and newly described type strains.</title>
        <authorList>
            <person name="Whitman W."/>
        </authorList>
    </citation>
    <scope>NUCLEOTIDE SEQUENCE [LARGE SCALE GENOMIC DNA]</scope>
    <source>
        <strain evidence="3 4">CGMCC 1.12274</strain>
    </source>
</reference>
<organism evidence="3 4">
    <name type="scientific">Novosphingobium kunmingense</name>
    <dbReference type="NCBI Taxonomy" id="1211806"/>
    <lineage>
        <taxon>Bacteria</taxon>
        <taxon>Pseudomonadati</taxon>
        <taxon>Pseudomonadota</taxon>
        <taxon>Alphaproteobacteria</taxon>
        <taxon>Sphingomonadales</taxon>
        <taxon>Sphingomonadaceae</taxon>
        <taxon>Novosphingobium</taxon>
    </lineage>
</organism>
<protein>
    <submittedName>
        <fullName evidence="3">Uncharacterized protein</fullName>
    </submittedName>
</protein>
<evidence type="ECO:0000256" key="2">
    <source>
        <dbReference type="SAM" id="SignalP"/>
    </source>
</evidence>
<dbReference type="InterPro" id="IPR024079">
    <property type="entry name" value="MetalloPept_cat_dom_sf"/>
</dbReference>
<feature type="signal peptide" evidence="2">
    <location>
        <begin position="1"/>
        <end position="23"/>
    </location>
</feature>
<dbReference type="RefSeq" id="WP_100865406.1">
    <property type="nucleotide sequence ID" value="NZ_PHUF01000002.1"/>
</dbReference>
<name>A0A2N0I183_9SPHN</name>
<dbReference type="Gene3D" id="3.40.390.10">
    <property type="entry name" value="Collagenase (Catalytic Domain)"/>
    <property type="match status" value="1"/>
</dbReference>
<keyword evidence="4" id="KW-1185">Reference proteome</keyword>
<dbReference type="OrthoDB" id="7594344at2"/>
<evidence type="ECO:0000313" key="4">
    <source>
        <dbReference type="Proteomes" id="UP000232587"/>
    </source>
</evidence>
<dbReference type="AlphaFoldDB" id="A0A2N0I183"/>
<gene>
    <name evidence="3" type="ORF">B0I00_0080</name>
</gene>
<accession>A0A2N0I183</accession>
<feature type="region of interest" description="Disordered" evidence="1">
    <location>
        <begin position="217"/>
        <end position="241"/>
    </location>
</feature>